<reference evidence="2 3" key="1">
    <citation type="journal article" date="2015" name="Fungal Genet. Biol.">
        <title>Evolution of novel wood decay mechanisms in Agaricales revealed by the genome sequences of Fistulina hepatica and Cylindrobasidium torrendii.</title>
        <authorList>
            <person name="Floudas D."/>
            <person name="Held B.W."/>
            <person name="Riley R."/>
            <person name="Nagy L.G."/>
            <person name="Koehler G."/>
            <person name="Ransdell A.S."/>
            <person name="Younus H."/>
            <person name="Chow J."/>
            <person name="Chiniquy J."/>
            <person name="Lipzen A."/>
            <person name="Tritt A."/>
            <person name="Sun H."/>
            <person name="Haridas S."/>
            <person name="LaButti K."/>
            <person name="Ohm R.A."/>
            <person name="Kues U."/>
            <person name="Blanchette R.A."/>
            <person name="Grigoriev I.V."/>
            <person name="Minto R.E."/>
            <person name="Hibbett D.S."/>
        </authorList>
    </citation>
    <scope>NUCLEOTIDE SEQUENCE [LARGE SCALE GENOMIC DNA]</scope>
    <source>
        <strain evidence="2 3">ATCC 64428</strain>
    </source>
</reference>
<feature type="region of interest" description="Disordered" evidence="1">
    <location>
        <begin position="188"/>
        <end position="219"/>
    </location>
</feature>
<organism evidence="2 3">
    <name type="scientific">Fistulina hepatica ATCC 64428</name>
    <dbReference type="NCBI Taxonomy" id="1128425"/>
    <lineage>
        <taxon>Eukaryota</taxon>
        <taxon>Fungi</taxon>
        <taxon>Dikarya</taxon>
        <taxon>Basidiomycota</taxon>
        <taxon>Agaricomycotina</taxon>
        <taxon>Agaricomycetes</taxon>
        <taxon>Agaricomycetidae</taxon>
        <taxon>Agaricales</taxon>
        <taxon>Fistulinaceae</taxon>
        <taxon>Fistulina</taxon>
    </lineage>
</organism>
<dbReference type="OrthoDB" id="3262547at2759"/>
<dbReference type="Proteomes" id="UP000054144">
    <property type="component" value="Unassembled WGS sequence"/>
</dbReference>
<dbReference type="AlphaFoldDB" id="A0A0D7AIL0"/>
<dbReference type="EMBL" id="KN881676">
    <property type="protein sequence ID" value="KIY50170.1"/>
    <property type="molecule type" value="Genomic_DNA"/>
</dbReference>
<feature type="compositionally biased region" description="Polar residues" evidence="1">
    <location>
        <begin position="315"/>
        <end position="327"/>
    </location>
</feature>
<feature type="region of interest" description="Disordered" evidence="1">
    <location>
        <begin position="412"/>
        <end position="431"/>
    </location>
</feature>
<feature type="region of interest" description="Disordered" evidence="1">
    <location>
        <begin position="288"/>
        <end position="355"/>
    </location>
</feature>
<evidence type="ECO:0000313" key="3">
    <source>
        <dbReference type="Proteomes" id="UP000054144"/>
    </source>
</evidence>
<accession>A0A0D7AIL0</accession>
<sequence>MTSLLDNVERVARNSRSIQSSASQIVERPRAGPFTRAVLYSQLYNLIREADASELGLFEISRPEPSREALPSASPNLLRATFPVATPLRKTSVRRDREDQRPKNHEPEVYAQAALKYIESYERVRLIPRAHSQAKAILEQAESARSNMHRLHEILEAQPTELSVPSKQDIQRMEARVKNLETKLAKLRKRTPKKEAVSKQVPKANKISPPAFASPQNEPDDVEAEFWTTPVSGARTLHFKDTVDQSLLSEQPNLADISLSFAASPLAYLAHQPEDNDPSPTMFRFRAYDESSASPQSESPSNAASAAPEPGNNSTESAGQRTITLDTPSMVEPAPGPPAPPPEAPETPSGKKQKIRITADVERIVTKIWQTVGTVIMPNHPFDVSGQGNANMRPPVAKVTISHLRSVADTVPTVGASPSSASSSTITSAHDTSQCTPQQVLTARLLLELLSSQPSFSLPLNRAKDLLAEKASCIGGAELKQNVTRIIYVCVGKRLLKVDRSGGEQILTFDV</sequence>
<feature type="compositionally biased region" description="Low complexity" evidence="1">
    <location>
        <begin position="416"/>
        <end position="431"/>
    </location>
</feature>
<name>A0A0D7AIL0_9AGAR</name>
<keyword evidence="3" id="KW-1185">Reference proteome</keyword>
<protein>
    <submittedName>
        <fullName evidence="2">Uncharacterized protein</fullName>
    </submittedName>
</protein>
<gene>
    <name evidence="2" type="ORF">FISHEDRAFT_57518</name>
</gene>
<evidence type="ECO:0000313" key="2">
    <source>
        <dbReference type="EMBL" id="KIY50170.1"/>
    </source>
</evidence>
<proteinExistence type="predicted"/>
<evidence type="ECO:0000256" key="1">
    <source>
        <dbReference type="SAM" id="MobiDB-lite"/>
    </source>
</evidence>
<feature type="compositionally biased region" description="Pro residues" evidence="1">
    <location>
        <begin position="334"/>
        <end position="345"/>
    </location>
</feature>
<feature type="compositionally biased region" description="Low complexity" evidence="1">
    <location>
        <begin position="290"/>
        <end position="314"/>
    </location>
</feature>